<keyword evidence="4 6" id="KW-0689">Ribosomal protein</keyword>
<evidence type="ECO:0000256" key="4">
    <source>
        <dbReference type="ARBA" id="ARBA00022980"/>
    </source>
</evidence>
<dbReference type="PANTHER" id="PTHR10744">
    <property type="entry name" value="40S RIBOSOMAL PROTEIN S11 FAMILY MEMBER"/>
    <property type="match status" value="1"/>
</dbReference>
<accession>A0A0K6IVQ0</accession>
<dbReference type="HAMAP" id="MF_01345_B">
    <property type="entry name" value="Ribosomal_uS17_B"/>
    <property type="match status" value="1"/>
</dbReference>
<dbReference type="Gene3D" id="2.40.50.140">
    <property type="entry name" value="Nucleic acid-binding proteins"/>
    <property type="match status" value="1"/>
</dbReference>
<evidence type="ECO:0000256" key="6">
    <source>
        <dbReference type="HAMAP-Rule" id="MF_01345"/>
    </source>
</evidence>
<comment type="function">
    <text evidence="6">One of the primary rRNA binding proteins, it binds specifically to the 5'-end of 16S ribosomal RNA.</text>
</comment>
<proteinExistence type="inferred from homology"/>
<name>A0A0K6IVQ0_9PROT</name>
<dbReference type="EMBL" id="CYHH01000005">
    <property type="protein sequence ID" value="CUB07139.1"/>
    <property type="molecule type" value="Genomic_DNA"/>
</dbReference>
<keyword evidence="5 6" id="KW-0687">Ribonucleoprotein</keyword>
<gene>
    <name evidence="6" type="primary">rpsQ</name>
    <name evidence="7" type="ORF">Ga0061068_10541</name>
</gene>
<dbReference type="PRINTS" id="PR00973">
    <property type="entry name" value="RIBOSOMALS17"/>
</dbReference>
<keyword evidence="3 6" id="KW-0694">RNA-binding</keyword>
<evidence type="ECO:0000256" key="1">
    <source>
        <dbReference type="ARBA" id="ARBA00010254"/>
    </source>
</evidence>
<sequence>MTEEVQNKTRQRMVGRVVSTARAKTVAVLVERRVAHPLYGKIVTKSRKFHAHCEDPAVALNDIVEIEECRPISKTKTWKVVRLVAKAALA</sequence>
<dbReference type="InterPro" id="IPR000266">
    <property type="entry name" value="Ribosomal_uS17"/>
</dbReference>
<dbReference type="GO" id="GO:0006412">
    <property type="term" value="P:translation"/>
    <property type="evidence" value="ECO:0007669"/>
    <property type="project" value="UniProtKB-UniRule"/>
</dbReference>
<dbReference type="Proteomes" id="UP000182108">
    <property type="component" value="Unassembled WGS sequence"/>
</dbReference>
<dbReference type="GO" id="GO:0019843">
    <property type="term" value="F:rRNA binding"/>
    <property type="evidence" value="ECO:0007669"/>
    <property type="project" value="UniProtKB-UniRule"/>
</dbReference>
<keyword evidence="2 6" id="KW-0699">rRNA-binding</keyword>
<dbReference type="GO" id="GO:0022627">
    <property type="term" value="C:cytosolic small ribosomal subunit"/>
    <property type="evidence" value="ECO:0007669"/>
    <property type="project" value="UniProtKB-UniRule"/>
</dbReference>
<dbReference type="OrthoDB" id="9811714at2"/>
<evidence type="ECO:0000313" key="7">
    <source>
        <dbReference type="EMBL" id="CUB07139.1"/>
    </source>
</evidence>
<evidence type="ECO:0000256" key="2">
    <source>
        <dbReference type="ARBA" id="ARBA00022730"/>
    </source>
</evidence>
<dbReference type="PANTHER" id="PTHR10744:SF1">
    <property type="entry name" value="SMALL RIBOSOMAL SUBUNIT PROTEIN US17M"/>
    <property type="match status" value="1"/>
</dbReference>
<dbReference type="GO" id="GO:0003735">
    <property type="term" value="F:structural constituent of ribosome"/>
    <property type="evidence" value="ECO:0007669"/>
    <property type="project" value="UniProtKB-UniRule"/>
</dbReference>
<keyword evidence="8" id="KW-1185">Reference proteome</keyword>
<dbReference type="InterPro" id="IPR019984">
    <property type="entry name" value="Ribosomal_uS17_bact/chlr"/>
</dbReference>
<comment type="similarity">
    <text evidence="1 6">Belongs to the universal ribosomal protein uS17 family.</text>
</comment>
<dbReference type="Pfam" id="PF00366">
    <property type="entry name" value="Ribosomal_S17"/>
    <property type="match status" value="1"/>
</dbReference>
<organism evidence="7 8">
    <name type="scientific">Tepidiphilus thermophilus</name>
    <dbReference type="NCBI Taxonomy" id="876478"/>
    <lineage>
        <taxon>Bacteria</taxon>
        <taxon>Pseudomonadati</taxon>
        <taxon>Pseudomonadota</taxon>
        <taxon>Hydrogenophilia</taxon>
        <taxon>Hydrogenophilales</taxon>
        <taxon>Hydrogenophilaceae</taxon>
        <taxon>Tepidiphilus</taxon>
    </lineage>
</organism>
<dbReference type="AlphaFoldDB" id="A0A0K6IVQ0"/>
<dbReference type="InterPro" id="IPR012340">
    <property type="entry name" value="NA-bd_OB-fold"/>
</dbReference>
<comment type="subunit">
    <text evidence="6">Part of the 30S ribosomal subunit.</text>
</comment>
<dbReference type="NCBIfam" id="TIGR03635">
    <property type="entry name" value="uS17_bact"/>
    <property type="match status" value="1"/>
</dbReference>
<evidence type="ECO:0000256" key="5">
    <source>
        <dbReference type="ARBA" id="ARBA00023274"/>
    </source>
</evidence>
<evidence type="ECO:0000313" key="8">
    <source>
        <dbReference type="Proteomes" id="UP000182108"/>
    </source>
</evidence>
<dbReference type="RefSeq" id="WP_055423440.1">
    <property type="nucleotide sequence ID" value="NZ_CYHH01000005.1"/>
</dbReference>
<reference evidence="8" key="1">
    <citation type="submission" date="2015-08" db="EMBL/GenBank/DDBJ databases">
        <authorList>
            <person name="Babu N.S."/>
            <person name="Beckwith C.J."/>
            <person name="Beseler K.G."/>
            <person name="Brison A."/>
            <person name="Carone J.V."/>
            <person name="Caskin T.P."/>
            <person name="Diamond M."/>
            <person name="Durham M.E."/>
            <person name="Foxe J.M."/>
            <person name="Go M."/>
            <person name="Henderson B.A."/>
            <person name="Jones I.B."/>
            <person name="McGettigan J.A."/>
            <person name="Micheletti S.J."/>
            <person name="Nasrallah M.E."/>
            <person name="Ortiz D."/>
            <person name="Piller C.R."/>
            <person name="Privatt S.R."/>
            <person name="Schneider S.L."/>
            <person name="Sharp S."/>
            <person name="Smith T.C."/>
            <person name="Stanton J.D."/>
            <person name="Ullery H.E."/>
            <person name="Wilson R.J."/>
            <person name="Serrano M.G."/>
            <person name="Buck G."/>
            <person name="Lee V."/>
            <person name="Wang Y."/>
            <person name="Carvalho R."/>
            <person name="Voegtly L."/>
            <person name="Shi R."/>
            <person name="Duckworth R."/>
            <person name="Johnson A."/>
            <person name="Loviza R."/>
            <person name="Walstead R."/>
            <person name="Shah Z."/>
            <person name="Kiflezghi M."/>
            <person name="Wade K."/>
            <person name="Ball S.L."/>
            <person name="Bradley K.W."/>
            <person name="Asai D.J."/>
            <person name="Bowman C.A."/>
            <person name="Russell D.A."/>
            <person name="Pope W.H."/>
            <person name="Jacobs-Sera D."/>
            <person name="Hendrix R.W."/>
            <person name="Hatfull G.F."/>
        </authorList>
    </citation>
    <scope>NUCLEOTIDE SEQUENCE [LARGE SCALE GENOMIC DNA]</scope>
    <source>
        <strain evidence="8">JCM 19170</strain>
    </source>
</reference>
<dbReference type="SUPFAM" id="SSF50249">
    <property type="entry name" value="Nucleic acid-binding proteins"/>
    <property type="match status" value="1"/>
</dbReference>
<evidence type="ECO:0000256" key="3">
    <source>
        <dbReference type="ARBA" id="ARBA00022884"/>
    </source>
</evidence>
<dbReference type="NCBIfam" id="NF004123">
    <property type="entry name" value="PRK05610.1"/>
    <property type="match status" value="1"/>
</dbReference>
<protein>
    <recommendedName>
        <fullName evidence="6">Small ribosomal subunit protein uS17</fullName>
    </recommendedName>
</protein>
<dbReference type="CDD" id="cd00364">
    <property type="entry name" value="Ribosomal_uS17"/>
    <property type="match status" value="1"/>
</dbReference>